<dbReference type="AlphaFoldDB" id="A0A8B2NXN9"/>
<dbReference type="Pfam" id="PF01381">
    <property type="entry name" value="HTH_3"/>
    <property type="match status" value="1"/>
</dbReference>
<dbReference type="SMART" id="SM00530">
    <property type="entry name" value="HTH_XRE"/>
    <property type="match status" value="1"/>
</dbReference>
<dbReference type="InterPro" id="IPR001387">
    <property type="entry name" value="Cro/C1-type_HTH"/>
</dbReference>
<evidence type="ECO:0000259" key="1">
    <source>
        <dbReference type="PROSITE" id="PS50943"/>
    </source>
</evidence>
<keyword evidence="3" id="KW-1185">Reference proteome</keyword>
<reference evidence="2 3" key="1">
    <citation type="submission" date="2018-05" db="EMBL/GenBank/DDBJ databases">
        <title>Acuticoccus sediminis sp. nov., isolated from deep-sea sediment of Indian Ocean.</title>
        <authorList>
            <person name="Liu X."/>
            <person name="Lai Q."/>
            <person name="Du Y."/>
            <person name="Sun F."/>
            <person name="Zhang X."/>
            <person name="Wang S."/>
            <person name="Shao Z."/>
        </authorList>
    </citation>
    <scope>NUCLEOTIDE SEQUENCE [LARGE SCALE GENOMIC DNA]</scope>
    <source>
        <strain evidence="2 3">PTG4-2</strain>
    </source>
</reference>
<dbReference type="SUPFAM" id="SSF47413">
    <property type="entry name" value="lambda repressor-like DNA-binding domains"/>
    <property type="match status" value="1"/>
</dbReference>
<evidence type="ECO:0000313" key="2">
    <source>
        <dbReference type="EMBL" id="RAI01141.1"/>
    </source>
</evidence>
<name>A0A8B2NXN9_9HYPH</name>
<evidence type="ECO:0000313" key="3">
    <source>
        <dbReference type="Proteomes" id="UP000249590"/>
    </source>
</evidence>
<accession>A0A8B2NXN9</accession>
<organism evidence="2 3">
    <name type="scientific">Acuticoccus sediminis</name>
    <dbReference type="NCBI Taxonomy" id="2184697"/>
    <lineage>
        <taxon>Bacteria</taxon>
        <taxon>Pseudomonadati</taxon>
        <taxon>Pseudomonadota</taxon>
        <taxon>Alphaproteobacteria</taxon>
        <taxon>Hyphomicrobiales</taxon>
        <taxon>Amorphaceae</taxon>
        <taxon>Acuticoccus</taxon>
    </lineage>
</organism>
<dbReference type="CDD" id="cd00093">
    <property type="entry name" value="HTH_XRE"/>
    <property type="match status" value="1"/>
</dbReference>
<comment type="caution">
    <text evidence="2">The sequence shown here is derived from an EMBL/GenBank/DDBJ whole genome shotgun (WGS) entry which is preliminary data.</text>
</comment>
<dbReference type="InterPro" id="IPR010982">
    <property type="entry name" value="Lambda_DNA-bd_dom_sf"/>
</dbReference>
<proteinExistence type="predicted"/>
<gene>
    <name evidence="2" type="ORF">DLJ53_18160</name>
</gene>
<dbReference type="Proteomes" id="UP000249590">
    <property type="component" value="Unassembled WGS sequence"/>
</dbReference>
<dbReference type="GO" id="GO:0003677">
    <property type="term" value="F:DNA binding"/>
    <property type="evidence" value="ECO:0007669"/>
    <property type="project" value="InterPro"/>
</dbReference>
<feature type="domain" description="HTH cro/C1-type" evidence="1">
    <location>
        <begin position="24"/>
        <end position="78"/>
    </location>
</feature>
<sequence length="133" mass="14411">MLSVASMATRRPTPQQRTLPSAFLKAWLDHLGVKQNQLARSIGVTNPTVSKYVSGKSGIDMGTAIAIAEALGISDTALFSMPPKEDGRKAQPPKPTPAQIALQELERLDPERQKRAVKTFIAIMRAEAADDET</sequence>
<dbReference type="EMBL" id="QHHQ01000003">
    <property type="protein sequence ID" value="RAI01141.1"/>
    <property type="molecule type" value="Genomic_DNA"/>
</dbReference>
<protein>
    <recommendedName>
        <fullName evidence="1">HTH cro/C1-type domain-containing protein</fullName>
    </recommendedName>
</protein>
<dbReference type="Gene3D" id="1.10.260.40">
    <property type="entry name" value="lambda repressor-like DNA-binding domains"/>
    <property type="match status" value="1"/>
</dbReference>
<dbReference type="PROSITE" id="PS50943">
    <property type="entry name" value="HTH_CROC1"/>
    <property type="match status" value="1"/>
</dbReference>